<dbReference type="HOGENOM" id="CLU_1585470_0_0_6"/>
<evidence type="ECO:0000256" key="1">
    <source>
        <dbReference type="SAM" id="Phobius"/>
    </source>
</evidence>
<keyword evidence="1" id="KW-1133">Transmembrane helix</keyword>
<keyword evidence="1" id="KW-0472">Membrane</keyword>
<dbReference type="Proteomes" id="UP000000420">
    <property type="component" value="Chromosome"/>
</dbReference>
<feature type="transmembrane region" description="Helical" evidence="1">
    <location>
        <begin position="20"/>
        <end position="42"/>
    </location>
</feature>
<accession>A0A0H2XDD1</accession>
<organism evidence="2 3">
    <name type="scientific">Xanthomonas campestris pv. campestris (strain 8004)</name>
    <dbReference type="NCBI Taxonomy" id="314565"/>
    <lineage>
        <taxon>Bacteria</taxon>
        <taxon>Pseudomonadati</taxon>
        <taxon>Pseudomonadota</taxon>
        <taxon>Gammaproteobacteria</taxon>
        <taxon>Lysobacterales</taxon>
        <taxon>Lysobacteraceae</taxon>
        <taxon>Xanthomonas</taxon>
    </lineage>
</organism>
<name>A0A0H2XDD1_XANC8</name>
<dbReference type="AlphaFoldDB" id="A0A0H2XDD1"/>
<feature type="transmembrane region" description="Helical" evidence="1">
    <location>
        <begin position="145"/>
        <end position="162"/>
    </location>
</feature>
<gene>
    <name evidence="2" type="ordered locus">XC_3797</name>
</gene>
<evidence type="ECO:0000313" key="2">
    <source>
        <dbReference type="EMBL" id="AAY50837.1"/>
    </source>
</evidence>
<proteinExistence type="predicted"/>
<feature type="transmembrane region" description="Helical" evidence="1">
    <location>
        <begin position="121"/>
        <end position="139"/>
    </location>
</feature>
<dbReference type="KEGG" id="xcb:XC_3797"/>
<evidence type="ECO:0000313" key="3">
    <source>
        <dbReference type="Proteomes" id="UP000000420"/>
    </source>
</evidence>
<keyword evidence="1" id="KW-0812">Transmembrane</keyword>
<reference evidence="2 3" key="1">
    <citation type="journal article" date="2005" name="Genome Res.">
        <title>Comparative and functional genomic analyses of the pathogenicity of phytopathogen Xanthomonas campestris pv. campestris.</title>
        <authorList>
            <person name="Qian W."/>
            <person name="Jia Y."/>
            <person name="Ren S.X."/>
            <person name="He Y.Q."/>
            <person name="Feng J.X."/>
            <person name="Lu L.F."/>
            <person name="Sun Q."/>
            <person name="Ying G."/>
            <person name="Tang D.J."/>
            <person name="Tang H."/>
            <person name="Wu W."/>
            <person name="Hao P."/>
            <person name="Wang L."/>
            <person name="Jiang B.L."/>
            <person name="Zeng S."/>
            <person name="Gu W.Y."/>
            <person name="Lu G."/>
            <person name="Rong L."/>
            <person name="Tian Y."/>
            <person name="Yao Z."/>
            <person name="Fu G."/>
            <person name="Chen B."/>
            <person name="Fang R."/>
            <person name="Qiang B."/>
            <person name="Chen Z."/>
            <person name="Zhao G.P."/>
            <person name="Tang J.L."/>
            <person name="He C."/>
        </authorList>
    </citation>
    <scope>NUCLEOTIDE SEQUENCE [LARGE SCALE GENOMIC DNA]</scope>
    <source>
        <strain evidence="2 3">8004</strain>
    </source>
</reference>
<sequence>MLRHAQDTVRPDHTQDGPMLYVLIALLLIEAVLMLCWNRWYCRWGVPLYVRRIPATATALAHFPLGRIEMTLDDSAWAPLVFHPLSETSSAFRESVWMRVKPNYAPVMRGVVVVDKRDREIRIVGLCNWSMLWVALMLVQALPVVPLPVLAFTVLLGVIYAIQRHRFNHVSDVAARLLAEPAPWRPEVRV</sequence>
<protein>
    <submittedName>
        <fullName evidence="2">Uncharacterized protein</fullName>
    </submittedName>
</protein>
<dbReference type="EMBL" id="CP000050">
    <property type="protein sequence ID" value="AAY50837.1"/>
    <property type="molecule type" value="Genomic_DNA"/>
</dbReference>